<evidence type="ECO:0000259" key="2">
    <source>
        <dbReference type="Pfam" id="PF13004"/>
    </source>
</evidence>
<evidence type="ECO:0000256" key="1">
    <source>
        <dbReference type="SAM" id="SignalP"/>
    </source>
</evidence>
<dbReference type="InterPro" id="IPR024361">
    <property type="entry name" value="BACON"/>
</dbReference>
<dbReference type="Pfam" id="PF13004">
    <property type="entry name" value="BACON"/>
    <property type="match status" value="2"/>
</dbReference>
<feature type="signal peptide" evidence="1">
    <location>
        <begin position="1"/>
        <end position="32"/>
    </location>
</feature>
<feature type="domain" description="BACON" evidence="2">
    <location>
        <begin position="169"/>
        <end position="219"/>
    </location>
</feature>
<organism evidence="3 4">
    <name type="scientific">Gelidibacter gilvus</name>
    <dbReference type="NCBI Taxonomy" id="59602"/>
    <lineage>
        <taxon>Bacteria</taxon>
        <taxon>Pseudomonadati</taxon>
        <taxon>Bacteroidota</taxon>
        <taxon>Flavobacteriia</taxon>
        <taxon>Flavobacteriales</taxon>
        <taxon>Flavobacteriaceae</taxon>
        <taxon>Gelidibacter</taxon>
    </lineage>
</organism>
<sequence length="411" mass="44925">MITRNILNSKSLGRLCTTLLVLVALVSVSCSDDDDSGMQGAAYFKIEDNPTGIVTGVKGVSKTYTVRSNRPWQIVAKENVDWVKAFPAEGEDDGIFKFTVKENNTFDTRSVNFAFIVDGKEEPVLFRVDQEANVPFILLPNAEDGIAIASAGGNVDIAIKANVDWNYTVENADWLSEIEVTETKITLLASKNTGEERIAKLIVSAPGYPDLTKEVSITQSSGNVILEEKFDWLNYGSTIFYTTTGETRMDSWTPDEMARGWNSTVSEEAGGQKVVYARTGFLKLGKTGYGGDLISPALSALTEPTNVRVTFKAVPYKTKGGAEDDNILKVNVIGPGVTSVNSLTIDNWPDYDADHECTAIWLKEESTYEFIITGATAETQLRFLGGDFNLVGVGKGKNRIFLDDITVKIID</sequence>
<dbReference type="EMBL" id="SDDZ01000005">
    <property type="protein sequence ID" value="RXJ49786.1"/>
    <property type="molecule type" value="Genomic_DNA"/>
</dbReference>
<dbReference type="RefSeq" id="WP_129017289.1">
    <property type="nucleotide sequence ID" value="NZ_SDDZ01000005.1"/>
</dbReference>
<comment type="caution">
    <text evidence="3">The sequence shown here is derived from an EMBL/GenBank/DDBJ whole genome shotgun (WGS) entry which is preliminary data.</text>
</comment>
<feature type="domain" description="BACON" evidence="2">
    <location>
        <begin position="74"/>
        <end position="130"/>
    </location>
</feature>
<dbReference type="OrthoDB" id="7168509at2"/>
<dbReference type="CDD" id="cd14948">
    <property type="entry name" value="BACON"/>
    <property type="match status" value="2"/>
</dbReference>
<gene>
    <name evidence="3" type="ORF">ESZ48_10020</name>
</gene>
<evidence type="ECO:0000313" key="4">
    <source>
        <dbReference type="Proteomes" id="UP000289792"/>
    </source>
</evidence>
<dbReference type="AlphaFoldDB" id="A0A4Q0XEX4"/>
<proteinExistence type="predicted"/>
<name>A0A4Q0XEX4_9FLAO</name>
<accession>A0A4Q0XEX4</accession>
<dbReference type="PROSITE" id="PS51257">
    <property type="entry name" value="PROKAR_LIPOPROTEIN"/>
    <property type="match status" value="1"/>
</dbReference>
<keyword evidence="1" id="KW-0732">Signal</keyword>
<dbReference type="Proteomes" id="UP000289792">
    <property type="component" value="Unassembled WGS sequence"/>
</dbReference>
<protein>
    <recommendedName>
        <fullName evidence="2">BACON domain-containing protein</fullName>
    </recommendedName>
</protein>
<feature type="chain" id="PRO_5020791952" description="BACON domain-containing protein" evidence="1">
    <location>
        <begin position="33"/>
        <end position="411"/>
    </location>
</feature>
<dbReference type="InterPro" id="IPR013783">
    <property type="entry name" value="Ig-like_fold"/>
</dbReference>
<dbReference type="Gene3D" id="2.60.40.10">
    <property type="entry name" value="Immunoglobulins"/>
    <property type="match status" value="2"/>
</dbReference>
<evidence type="ECO:0000313" key="3">
    <source>
        <dbReference type="EMBL" id="RXJ49786.1"/>
    </source>
</evidence>
<keyword evidence="4" id="KW-1185">Reference proteome</keyword>
<reference evidence="3 4" key="1">
    <citation type="submission" date="2019-01" db="EMBL/GenBank/DDBJ databases">
        <title>Genome sequence of the Antarctic species Gelidibacter gilvus ACAM 158(T).</title>
        <authorList>
            <person name="Bowman J.P."/>
        </authorList>
    </citation>
    <scope>NUCLEOTIDE SEQUENCE [LARGE SCALE GENOMIC DNA]</scope>
    <source>
        <strain evidence="3 4">IC158</strain>
    </source>
</reference>